<gene>
    <name evidence="3" type="ORF">V1478_005802</name>
</gene>
<protein>
    <recommendedName>
        <fullName evidence="5">Glu-AdT subunit C</fullName>
    </recommendedName>
</protein>
<evidence type="ECO:0000256" key="1">
    <source>
        <dbReference type="ARBA" id="ARBA00022741"/>
    </source>
</evidence>
<dbReference type="PANTHER" id="PTHR15004:SF0">
    <property type="entry name" value="GLUTAMYL-TRNA(GLN) AMIDOTRANSFERASE SUBUNIT C, MITOCHONDRIAL"/>
    <property type="match status" value="1"/>
</dbReference>
<dbReference type="Pfam" id="PF02686">
    <property type="entry name" value="GatC"/>
    <property type="match status" value="1"/>
</dbReference>
<keyword evidence="4" id="KW-1185">Reference proteome</keyword>
<dbReference type="InterPro" id="IPR003837">
    <property type="entry name" value="GatC"/>
</dbReference>
<evidence type="ECO:0000313" key="3">
    <source>
        <dbReference type="EMBL" id="KAL2729512.1"/>
    </source>
</evidence>
<dbReference type="InterPro" id="IPR036113">
    <property type="entry name" value="Asp/Glu-ADT_sf_sub_c"/>
</dbReference>
<dbReference type="Proteomes" id="UP001607302">
    <property type="component" value="Unassembled WGS sequence"/>
</dbReference>
<name>A0ABD2B9W9_VESSQ</name>
<sequence length="142" mass="16619">MDILLQLYRCRCNSFLRLKIASFRYASTCESTVLKQLDQTKISESIINKKSINKLEKLSLIGYDNDHGIAILKAAVSFSERLRNFKISEEVQPLYNPLEENNLYLREDKVEDINNRREIFKNAAVLEEEYFIVPLQNLKNKS</sequence>
<dbReference type="AlphaFoldDB" id="A0ABD2B9W9"/>
<organism evidence="3 4">
    <name type="scientific">Vespula squamosa</name>
    <name type="common">Southern yellow jacket</name>
    <name type="synonym">Wasp</name>
    <dbReference type="NCBI Taxonomy" id="30214"/>
    <lineage>
        <taxon>Eukaryota</taxon>
        <taxon>Metazoa</taxon>
        <taxon>Ecdysozoa</taxon>
        <taxon>Arthropoda</taxon>
        <taxon>Hexapoda</taxon>
        <taxon>Insecta</taxon>
        <taxon>Pterygota</taxon>
        <taxon>Neoptera</taxon>
        <taxon>Endopterygota</taxon>
        <taxon>Hymenoptera</taxon>
        <taxon>Apocrita</taxon>
        <taxon>Aculeata</taxon>
        <taxon>Vespoidea</taxon>
        <taxon>Vespidae</taxon>
        <taxon>Vespinae</taxon>
        <taxon>Vespula</taxon>
    </lineage>
</organism>
<accession>A0ABD2B9W9</accession>
<evidence type="ECO:0000313" key="4">
    <source>
        <dbReference type="Proteomes" id="UP001607302"/>
    </source>
</evidence>
<evidence type="ECO:0000256" key="2">
    <source>
        <dbReference type="ARBA" id="ARBA00023128"/>
    </source>
</evidence>
<evidence type="ECO:0008006" key="5">
    <source>
        <dbReference type="Google" id="ProtNLM"/>
    </source>
</evidence>
<reference evidence="3 4" key="1">
    <citation type="journal article" date="2024" name="Ann. Entomol. Soc. Am.">
        <title>Genomic analyses of the southern and eastern yellowjacket wasps (Hymenoptera: Vespidae) reveal evolutionary signatures of social life.</title>
        <authorList>
            <person name="Catto M.A."/>
            <person name="Caine P.B."/>
            <person name="Orr S.E."/>
            <person name="Hunt B.G."/>
            <person name="Goodisman M.A.D."/>
        </authorList>
    </citation>
    <scope>NUCLEOTIDE SEQUENCE [LARGE SCALE GENOMIC DNA]</scope>
    <source>
        <strain evidence="3">233</strain>
        <tissue evidence="3">Head and thorax</tissue>
    </source>
</reference>
<keyword evidence="2" id="KW-0496">Mitochondrion</keyword>
<dbReference type="GO" id="GO:0000166">
    <property type="term" value="F:nucleotide binding"/>
    <property type="evidence" value="ECO:0007669"/>
    <property type="project" value="UniProtKB-KW"/>
</dbReference>
<proteinExistence type="predicted"/>
<dbReference type="SUPFAM" id="SSF141000">
    <property type="entry name" value="Glu-tRNAGln amidotransferase C subunit"/>
    <property type="match status" value="1"/>
</dbReference>
<dbReference type="EMBL" id="JAUDFV010000130">
    <property type="protein sequence ID" value="KAL2729512.1"/>
    <property type="molecule type" value="Genomic_DNA"/>
</dbReference>
<dbReference type="PANTHER" id="PTHR15004">
    <property type="entry name" value="GLUTAMYL-TRNA(GLN) AMIDOTRANSFERASE SUBUNIT C, MITOCHONDRIAL"/>
    <property type="match status" value="1"/>
</dbReference>
<comment type="caution">
    <text evidence="3">The sequence shown here is derived from an EMBL/GenBank/DDBJ whole genome shotgun (WGS) entry which is preliminary data.</text>
</comment>
<keyword evidence="1" id="KW-0547">Nucleotide-binding</keyword>